<organism evidence="2 3">
    <name type="scientific">Novymonas esmeraldas</name>
    <dbReference type="NCBI Taxonomy" id="1808958"/>
    <lineage>
        <taxon>Eukaryota</taxon>
        <taxon>Discoba</taxon>
        <taxon>Euglenozoa</taxon>
        <taxon>Kinetoplastea</taxon>
        <taxon>Metakinetoplastina</taxon>
        <taxon>Trypanosomatida</taxon>
        <taxon>Trypanosomatidae</taxon>
        <taxon>Novymonas</taxon>
    </lineage>
</organism>
<protein>
    <submittedName>
        <fullName evidence="2">Archaic translocase outer mitochondrial membrane 40</fullName>
    </submittedName>
</protein>
<sequence>MLREWLRGSSTEAEKPAETQKAPARMVVDAEKPLESHETAARNRRAAYEAKLAESLKEGPPHPSKVVTYDGLFRKAQGVLLEGNGGEVQEGITVNVARNAQNAMISTKWSLANPQTSHWEVNLQMNGFTDIVAASWNTLNRYQLMYQRVSSTGAMLVTQFMAQKQGGMSQGTVFAMLQYPWRFGGCTQVQYVKDQPFGLSHVQRLIRGVHVGTNLTVDPATRSSCLSHAISLSTPKKDAAFVAEMTPSKGTWRIAATAFDWAMNMDAAVELEYKERREGLGSMINVGCRRSFVGGAQLTTSLLGFGVTKVNLDLPFGGEMPGSNQLRLTFNCQYDNHSGALKQGLIITA</sequence>
<keyword evidence="3" id="KW-1185">Reference proteome</keyword>
<proteinExistence type="predicted"/>
<evidence type="ECO:0000313" key="3">
    <source>
        <dbReference type="Proteomes" id="UP001430356"/>
    </source>
</evidence>
<feature type="compositionally biased region" description="Basic and acidic residues" evidence="1">
    <location>
        <begin position="1"/>
        <end position="18"/>
    </location>
</feature>
<reference evidence="2 3" key="1">
    <citation type="journal article" date="2021" name="MBio">
        <title>A New Model Trypanosomatid, Novymonas esmeraldas: Genomic Perception of Its 'Candidatus Pandoraea novymonadis' Endosymbiont.</title>
        <authorList>
            <person name="Zakharova A."/>
            <person name="Saura A."/>
            <person name="Butenko A."/>
            <person name="Podesvova L."/>
            <person name="Warmusova S."/>
            <person name="Kostygov A.Y."/>
            <person name="Nenarokova A."/>
            <person name="Lukes J."/>
            <person name="Opperdoes F.R."/>
            <person name="Yurchenko V."/>
        </authorList>
    </citation>
    <scope>NUCLEOTIDE SEQUENCE [LARGE SCALE GENOMIC DNA]</scope>
    <source>
        <strain evidence="2 3">E262AT.01</strain>
    </source>
</reference>
<gene>
    <name evidence="2" type="ORF">NESM_000150500</name>
</gene>
<evidence type="ECO:0000256" key="1">
    <source>
        <dbReference type="SAM" id="MobiDB-lite"/>
    </source>
</evidence>
<evidence type="ECO:0000313" key="2">
    <source>
        <dbReference type="EMBL" id="KAK7200916.1"/>
    </source>
</evidence>
<name>A0AAW0F5G7_9TRYP</name>
<comment type="caution">
    <text evidence="2">The sequence shown here is derived from an EMBL/GenBank/DDBJ whole genome shotgun (WGS) entry which is preliminary data.</text>
</comment>
<dbReference type="EMBL" id="JAECZO010000009">
    <property type="protein sequence ID" value="KAK7200916.1"/>
    <property type="molecule type" value="Genomic_DNA"/>
</dbReference>
<accession>A0AAW0F5G7</accession>
<dbReference type="AlphaFoldDB" id="A0AAW0F5G7"/>
<feature type="region of interest" description="Disordered" evidence="1">
    <location>
        <begin position="1"/>
        <end position="25"/>
    </location>
</feature>
<dbReference type="Proteomes" id="UP001430356">
    <property type="component" value="Unassembled WGS sequence"/>
</dbReference>